<dbReference type="Proteomes" id="UP001595843">
    <property type="component" value="Unassembled WGS sequence"/>
</dbReference>
<gene>
    <name evidence="4" type="ORF">ACFOUO_16700</name>
</gene>
<dbReference type="EMBL" id="JBHSAP010000018">
    <property type="protein sequence ID" value="MFC4078439.1"/>
    <property type="molecule type" value="Genomic_DNA"/>
</dbReference>
<name>A0ABV8JIM5_9BACL</name>
<evidence type="ECO:0000256" key="1">
    <source>
        <dbReference type="ARBA" id="ARBA00008814"/>
    </source>
</evidence>
<keyword evidence="5" id="KW-1185">Reference proteome</keyword>
<dbReference type="CDD" id="cd01148">
    <property type="entry name" value="TroA_a"/>
    <property type="match status" value="1"/>
</dbReference>
<comment type="similarity">
    <text evidence="1">Belongs to the bacterial solute-binding protein 8 family.</text>
</comment>
<accession>A0ABV8JIM5</accession>
<evidence type="ECO:0000256" key="2">
    <source>
        <dbReference type="SAM" id="SignalP"/>
    </source>
</evidence>
<dbReference type="InterPro" id="IPR050902">
    <property type="entry name" value="ABC_Transporter_SBP"/>
</dbReference>
<protein>
    <submittedName>
        <fullName evidence="4">ABC transporter substrate-binding protein</fullName>
    </submittedName>
</protein>
<dbReference type="PROSITE" id="PS51257">
    <property type="entry name" value="PROKAR_LIPOPROTEIN"/>
    <property type="match status" value="1"/>
</dbReference>
<feature type="signal peptide" evidence="2">
    <location>
        <begin position="1"/>
        <end position="21"/>
    </location>
</feature>
<dbReference type="Pfam" id="PF01497">
    <property type="entry name" value="Peripla_BP_2"/>
    <property type="match status" value="1"/>
</dbReference>
<reference evidence="5" key="1">
    <citation type="journal article" date="2019" name="Int. J. Syst. Evol. Microbiol.">
        <title>The Global Catalogue of Microorganisms (GCM) 10K type strain sequencing project: providing services to taxonomists for standard genome sequencing and annotation.</title>
        <authorList>
            <consortium name="The Broad Institute Genomics Platform"/>
            <consortium name="The Broad Institute Genome Sequencing Center for Infectious Disease"/>
            <person name="Wu L."/>
            <person name="Ma J."/>
        </authorList>
    </citation>
    <scope>NUCLEOTIDE SEQUENCE [LARGE SCALE GENOMIC DNA]</scope>
    <source>
        <strain evidence="5">IBRC-M 10813</strain>
    </source>
</reference>
<dbReference type="PANTHER" id="PTHR30535">
    <property type="entry name" value="VITAMIN B12-BINDING PROTEIN"/>
    <property type="match status" value="1"/>
</dbReference>
<dbReference type="PROSITE" id="PS50983">
    <property type="entry name" value="FE_B12_PBP"/>
    <property type="match status" value="1"/>
</dbReference>
<dbReference type="SUPFAM" id="SSF53807">
    <property type="entry name" value="Helical backbone' metal receptor"/>
    <property type="match status" value="1"/>
</dbReference>
<comment type="caution">
    <text evidence="4">The sequence shown here is derived from an EMBL/GenBank/DDBJ whole genome shotgun (WGS) entry which is preliminary data.</text>
</comment>
<feature type="domain" description="Fe/B12 periplasmic-binding" evidence="3">
    <location>
        <begin position="53"/>
        <end position="319"/>
    </location>
</feature>
<evidence type="ECO:0000313" key="5">
    <source>
        <dbReference type="Proteomes" id="UP001595843"/>
    </source>
</evidence>
<dbReference type="PANTHER" id="PTHR30535:SF7">
    <property type="entry name" value="IRON(III) DICITRATE-BINDING PROTEIN"/>
    <property type="match status" value="1"/>
</dbReference>
<evidence type="ECO:0000313" key="4">
    <source>
        <dbReference type="EMBL" id="MFC4078439.1"/>
    </source>
</evidence>
<sequence length="322" mass="36129">MRFFSSLLLVAVLVTACGRGAEPSGGEKTSSSGERVIVDSMGQELEFTEVPQRAVSLDQNTTENMLALGLEKYMVGTAYRNDQILPKYKREYKKVPVLAERYPSMEALLSVEPDFVYGQIYSFNEKRLATVESYADKGIPAYVTKGNYVEGQPTMDDVYTDLRNLGRIFRVESRAQKRIKQMKEKIDRVQKRVGRQDQPVKVLVYDSGKSGLYTAGRSLETELIRLAGGENVFGDLDKDWAGVSWEEAVKRKPEIIVVNDYGKQSADEKVKEILDNPKLKGTPAVKNKRFVVIPLTGAFEGVRNADTVETLAKGFFPEKFEP</sequence>
<dbReference type="Gene3D" id="3.40.50.1980">
    <property type="entry name" value="Nitrogenase molybdenum iron protein domain"/>
    <property type="match status" value="2"/>
</dbReference>
<feature type="chain" id="PRO_5046556239" evidence="2">
    <location>
        <begin position="22"/>
        <end position="322"/>
    </location>
</feature>
<organism evidence="4 5">
    <name type="scientific">Salinithrix halophila</name>
    <dbReference type="NCBI Taxonomy" id="1485204"/>
    <lineage>
        <taxon>Bacteria</taxon>
        <taxon>Bacillati</taxon>
        <taxon>Bacillota</taxon>
        <taxon>Bacilli</taxon>
        <taxon>Bacillales</taxon>
        <taxon>Thermoactinomycetaceae</taxon>
        <taxon>Salinithrix</taxon>
    </lineage>
</organism>
<dbReference type="InterPro" id="IPR002491">
    <property type="entry name" value="ABC_transptr_periplasmic_BD"/>
</dbReference>
<keyword evidence="2" id="KW-0732">Signal</keyword>
<proteinExistence type="inferred from homology"/>
<evidence type="ECO:0000259" key="3">
    <source>
        <dbReference type="PROSITE" id="PS50983"/>
    </source>
</evidence>